<dbReference type="InterPro" id="IPR037218">
    <property type="entry name" value="PTPA_sf"/>
</dbReference>
<dbReference type="InterPro" id="IPR004327">
    <property type="entry name" value="Phstyr_phstse_ac"/>
</dbReference>
<organism evidence="5 6">
    <name type="scientific">Teladorsagia circumcincta</name>
    <name type="common">Brown stomach worm</name>
    <name type="synonym">Ostertagia circumcincta</name>
    <dbReference type="NCBI Taxonomy" id="45464"/>
    <lineage>
        <taxon>Eukaryota</taxon>
        <taxon>Metazoa</taxon>
        <taxon>Ecdysozoa</taxon>
        <taxon>Nematoda</taxon>
        <taxon>Chromadorea</taxon>
        <taxon>Rhabditida</taxon>
        <taxon>Rhabditina</taxon>
        <taxon>Rhabditomorpha</taxon>
        <taxon>Strongyloidea</taxon>
        <taxon>Trichostrongylidae</taxon>
        <taxon>Teladorsagia</taxon>
    </lineage>
</organism>
<dbReference type="Pfam" id="PF03095">
    <property type="entry name" value="PTPA"/>
    <property type="match status" value="1"/>
</dbReference>
<reference evidence="5 6" key="1">
    <citation type="submission" date="2015-09" db="EMBL/GenBank/DDBJ databases">
        <title>Draft genome of the parasitic nematode Teladorsagia circumcincta isolate WARC Sus (inbred).</title>
        <authorList>
            <person name="Mitreva M."/>
        </authorList>
    </citation>
    <scope>NUCLEOTIDE SEQUENCE [LARGE SCALE GENOMIC DNA]</scope>
    <source>
        <strain evidence="5 6">S</strain>
    </source>
</reference>
<protein>
    <recommendedName>
        <fullName evidence="2 4">Serine/threonine-protein phosphatase 2A activator</fullName>
        <ecNumber evidence="4">5.2.1.8</ecNumber>
    </recommendedName>
    <alternativeName>
        <fullName evidence="3 4">Phosphotyrosyl phosphatase activator</fullName>
    </alternativeName>
</protein>
<evidence type="ECO:0000256" key="4">
    <source>
        <dbReference type="RuleBase" id="RU361210"/>
    </source>
</evidence>
<feature type="non-terminal residue" evidence="5">
    <location>
        <position position="1"/>
    </location>
</feature>
<accession>A0A2G9TK53</accession>
<dbReference type="OrthoDB" id="16120at2759"/>
<keyword evidence="6" id="KW-1185">Reference proteome</keyword>
<dbReference type="Proteomes" id="UP000230423">
    <property type="component" value="Unassembled WGS sequence"/>
</dbReference>
<evidence type="ECO:0000313" key="5">
    <source>
        <dbReference type="EMBL" id="PIO57892.1"/>
    </source>
</evidence>
<dbReference type="AlphaFoldDB" id="A0A2G9TK53"/>
<dbReference type="GO" id="GO:0008160">
    <property type="term" value="F:protein tyrosine phosphatase activator activity"/>
    <property type="evidence" value="ECO:0007669"/>
    <property type="project" value="TreeGrafter"/>
</dbReference>
<dbReference type="EMBL" id="KZ363333">
    <property type="protein sequence ID" value="PIO57892.1"/>
    <property type="molecule type" value="Genomic_DNA"/>
</dbReference>
<comment type="subcellular location">
    <subcellularLocation>
        <location evidence="4">Cytoplasm</location>
    </subcellularLocation>
</comment>
<dbReference type="SUPFAM" id="SSF140984">
    <property type="entry name" value="PTPA-like"/>
    <property type="match status" value="1"/>
</dbReference>
<evidence type="ECO:0000256" key="1">
    <source>
        <dbReference type="ARBA" id="ARBA00011019"/>
    </source>
</evidence>
<comment type="function">
    <text evidence="4">PPIases accelerate the folding of proteins. It catalyzes the cis-trans isomerization of proline imidic peptide bonds in oligopeptides.</text>
</comment>
<keyword evidence="4" id="KW-0413">Isomerase</keyword>
<dbReference type="GO" id="GO:0005737">
    <property type="term" value="C:cytoplasm"/>
    <property type="evidence" value="ECO:0007669"/>
    <property type="project" value="UniProtKB-SubCell"/>
</dbReference>
<comment type="catalytic activity">
    <reaction evidence="4">
        <text>[protein]-peptidylproline (omega=180) = [protein]-peptidylproline (omega=0)</text>
        <dbReference type="Rhea" id="RHEA:16237"/>
        <dbReference type="Rhea" id="RHEA-COMP:10747"/>
        <dbReference type="Rhea" id="RHEA-COMP:10748"/>
        <dbReference type="ChEBI" id="CHEBI:83833"/>
        <dbReference type="ChEBI" id="CHEBI:83834"/>
        <dbReference type="EC" id="5.2.1.8"/>
    </reaction>
</comment>
<name>A0A2G9TK53_TELCI</name>
<keyword evidence="4" id="KW-0697">Rotamase</keyword>
<evidence type="ECO:0000256" key="2">
    <source>
        <dbReference type="ARBA" id="ARBA00044786"/>
    </source>
</evidence>
<dbReference type="GO" id="GO:0000159">
    <property type="term" value="C:protein phosphatase type 2A complex"/>
    <property type="evidence" value="ECO:0007669"/>
    <property type="project" value="TreeGrafter"/>
</dbReference>
<evidence type="ECO:0000313" key="6">
    <source>
        <dbReference type="Proteomes" id="UP000230423"/>
    </source>
</evidence>
<dbReference type="EC" id="5.2.1.8" evidence="4"/>
<gene>
    <name evidence="5" type="ORF">TELCIR_20687</name>
</gene>
<keyword evidence="4" id="KW-0963">Cytoplasm</keyword>
<proteinExistence type="inferred from homology"/>
<dbReference type="GO" id="GO:0007052">
    <property type="term" value="P:mitotic spindle organization"/>
    <property type="evidence" value="ECO:0007669"/>
    <property type="project" value="TreeGrafter"/>
</dbReference>
<dbReference type="PANTHER" id="PTHR10012:SF0">
    <property type="entry name" value="SERINE_THREONINE-PROTEIN PHOSPHATASE 2A ACTIVATOR"/>
    <property type="match status" value="1"/>
</dbReference>
<dbReference type="GO" id="GO:0003755">
    <property type="term" value="F:peptidyl-prolyl cis-trans isomerase activity"/>
    <property type="evidence" value="ECO:0007669"/>
    <property type="project" value="UniProtKB-KW"/>
</dbReference>
<dbReference type="PANTHER" id="PTHR10012">
    <property type="entry name" value="SERINE/THREONINE-PROTEIN PHOSPHATASE 2A REGULATORY SUBUNIT B"/>
    <property type="match status" value="1"/>
</dbReference>
<comment type="similarity">
    <text evidence="1 4">Belongs to the PTPA-type PPIase family.</text>
</comment>
<evidence type="ECO:0000256" key="3">
    <source>
        <dbReference type="ARBA" id="ARBA00044820"/>
    </source>
</evidence>
<sequence>MKTVDVRHHTFVEPVRRILNVFDMKHFYFSESYQMLLDFLHELNDAVLNVKTCDDVAIGDNVLKLIEMLDTLLEMINIVTNLLPDEMKPASVELCPYLGDSFGNATRIDYGSGHESCFAIFLLCLYRIGFLTNADHQAVVLRVFVK</sequence>
<dbReference type="GO" id="GO:0005634">
    <property type="term" value="C:nucleus"/>
    <property type="evidence" value="ECO:0007669"/>
    <property type="project" value="TreeGrafter"/>
</dbReference>